<dbReference type="OMA" id="KTNPIGN"/>
<keyword evidence="4 6" id="KW-0689">Ribosomal protein</keyword>
<evidence type="ECO:0000259" key="8">
    <source>
        <dbReference type="PROSITE" id="PS50823"/>
    </source>
</evidence>
<evidence type="ECO:0000256" key="2">
    <source>
        <dbReference type="ARBA" id="ARBA00022730"/>
    </source>
</evidence>
<dbReference type="RefSeq" id="WP_011019210.1">
    <property type="nucleotide sequence ID" value="NZ_DUJS01000002.1"/>
</dbReference>
<name>A0A832T1E0_9EURY</name>
<dbReference type="SMR" id="A0A832T1E0"/>
<dbReference type="PROSITE" id="PS50823">
    <property type="entry name" value="KH_TYPE_2"/>
    <property type="match status" value="1"/>
</dbReference>
<evidence type="ECO:0000256" key="1">
    <source>
        <dbReference type="ARBA" id="ARBA00010761"/>
    </source>
</evidence>
<evidence type="ECO:0000256" key="3">
    <source>
        <dbReference type="ARBA" id="ARBA00022884"/>
    </source>
</evidence>
<dbReference type="InterPro" id="IPR027488">
    <property type="entry name" value="Ribosomal_uS3_arc"/>
</dbReference>
<evidence type="ECO:0000256" key="4">
    <source>
        <dbReference type="ARBA" id="ARBA00022980"/>
    </source>
</evidence>
<feature type="domain" description="KH type-2" evidence="8">
    <location>
        <begin position="24"/>
        <end position="94"/>
    </location>
</feature>
<dbReference type="PANTHER" id="PTHR11760:SF32">
    <property type="entry name" value="SMALL RIBOSOMAL SUBUNIT PROTEIN US3"/>
    <property type="match status" value="1"/>
</dbReference>
<dbReference type="InterPro" id="IPR015946">
    <property type="entry name" value="KH_dom-like_a/b"/>
</dbReference>
<proteinExistence type="inferred from homology"/>
<dbReference type="InterPro" id="IPR036419">
    <property type="entry name" value="Ribosomal_S3_C_sf"/>
</dbReference>
<dbReference type="Pfam" id="PF07650">
    <property type="entry name" value="KH_2"/>
    <property type="match status" value="1"/>
</dbReference>
<dbReference type="SUPFAM" id="SSF54814">
    <property type="entry name" value="Prokaryotic type KH domain (KH-domain type II)"/>
    <property type="match status" value="1"/>
</dbReference>
<evidence type="ECO:0000313" key="9">
    <source>
        <dbReference type="EMBL" id="HII69930.1"/>
    </source>
</evidence>
<sequence length="227" mass="25376">MVMYGENVPVHKKFVQYGMLKTELDEYLEEELGRAGYGGMRLQRVPNATKIIAYVERPAIAIGRRGRNIRRVEEEVQERFPLLGRVSIEVKELPSPELNPRVVARRLASALERGIHFRRAAYGALRRIMNAGAKGAMIILSGKLIGARARTEKFMEGAVKYCGEPGDEYMIEGYVQAVTKPGAIGVTVRIMPPDVELPDELEIRPPEEVEDELKELIGKSEDEAEGA</sequence>
<evidence type="ECO:0000256" key="6">
    <source>
        <dbReference type="HAMAP-Rule" id="MF_01309"/>
    </source>
</evidence>
<evidence type="ECO:0000313" key="10">
    <source>
        <dbReference type="Proteomes" id="UP000619545"/>
    </source>
</evidence>
<keyword evidence="5 6" id="KW-0687">Ribonucleoprotein</keyword>
<keyword evidence="3 6" id="KW-0694">RNA-binding</keyword>
<reference evidence="9" key="1">
    <citation type="journal article" date="2020" name="bioRxiv">
        <title>A rank-normalized archaeal taxonomy based on genome phylogeny resolves widespread incomplete and uneven classifications.</title>
        <authorList>
            <person name="Rinke C."/>
            <person name="Chuvochina M."/>
            <person name="Mussig A.J."/>
            <person name="Chaumeil P.-A."/>
            <person name="Waite D.W."/>
            <person name="Whitman W.B."/>
            <person name="Parks D.H."/>
            <person name="Hugenholtz P."/>
        </authorList>
    </citation>
    <scope>NUCLEOTIDE SEQUENCE</scope>
    <source>
        <strain evidence="9">UBA8853</strain>
    </source>
</reference>
<dbReference type="InterPro" id="IPR004044">
    <property type="entry name" value="KH_dom_type_2"/>
</dbReference>
<accession>A0A832T1E0</accession>
<dbReference type="SUPFAM" id="SSF54821">
    <property type="entry name" value="Ribosomal protein S3 C-terminal domain"/>
    <property type="match status" value="1"/>
</dbReference>
<keyword evidence="2 6" id="KW-0699">rRNA-binding</keyword>
<evidence type="ECO:0000256" key="7">
    <source>
        <dbReference type="SAM" id="MobiDB-lite"/>
    </source>
</evidence>
<dbReference type="GO" id="GO:0019843">
    <property type="term" value="F:rRNA binding"/>
    <property type="evidence" value="ECO:0007669"/>
    <property type="project" value="UniProtKB-UniRule"/>
</dbReference>
<dbReference type="GO" id="GO:0003735">
    <property type="term" value="F:structural constituent of ribosome"/>
    <property type="evidence" value="ECO:0007669"/>
    <property type="project" value="UniProtKB-UniRule"/>
</dbReference>
<dbReference type="InterPro" id="IPR005703">
    <property type="entry name" value="Ribosomal_uS3_euk/arc"/>
</dbReference>
<gene>
    <name evidence="6" type="primary">rps3</name>
    <name evidence="9" type="ORF">HA336_01690</name>
</gene>
<dbReference type="Proteomes" id="UP000619545">
    <property type="component" value="Unassembled WGS sequence"/>
</dbReference>
<dbReference type="Pfam" id="PF00189">
    <property type="entry name" value="Ribosomal_S3_C"/>
    <property type="match status" value="1"/>
</dbReference>
<protein>
    <recommendedName>
        <fullName evidence="6">Small ribosomal subunit protein uS3</fullName>
    </recommendedName>
</protein>
<dbReference type="EMBL" id="DUJS01000002">
    <property type="protein sequence ID" value="HII69930.1"/>
    <property type="molecule type" value="Genomic_DNA"/>
</dbReference>
<dbReference type="AlphaFoldDB" id="A0A832T1E0"/>
<evidence type="ECO:0000256" key="5">
    <source>
        <dbReference type="ARBA" id="ARBA00023274"/>
    </source>
</evidence>
<comment type="function">
    <text evidence="6">Binds the lower part of the 30S subunit head.</text>
</comment>
<dbReference type="PANTHER" id="PTHR11760">
    <property type="entry name" value="30S/40S RIBOSOMAL PROTEIN S3"/>
    <property type="match status" value="1"/>
</dbReference>
<comment type="subunit">
    <text evidence="6">Part of the 30S ribosomal subunit.</text>
</comment>
<dbReference type="NCBIfam" id="TIGR01008">
    <property type="entry name" value="uS3_euk_arch"/>
    <property type="match status" value="1"/>
</dbReference>
<dbReference type="InterPro" id="IPR057258">
    <property type="entry name" value="Ribosomal_uS3"/>
</dbReference>
<dbReference type="Gene3D" id="3.30.300.20">
    <property type="match status" value="1"/>
</dbReference>
<dbReference type="InterPro" id="IPR009019">
    <property type="entry name" value="KH_sf_prok-type"/>
</dbReference>
<dbReference type="GeneID" id="1476943"/>
<dbReference type="InterPro" id="IPR001351">
    <property type="entry name" value="Ribosomal_uS3_C"/>
</dbReference>
<organism evidence="9 10">
    <name type="scientific">Methanopyrus kandleri</name>
    <dbReference type="NCBI Taxonomy" id="2320"/>
    <lineage>
        <taxon>Archaea</taxon>
        <taxon>Methanobacteriati</taxon>
        <taxon>Methanobacteriota</taxon>
        <taxon>Methanomada group</taxon>
        <taxon>Methanopyri</taxon>
        <taxon>Methanopyrales</taxon>
        <taxon>Methanopyraceae</taxon>
        <taxon>Methanopyrus</taxon>
    </lineage>
</organism>
<dbReference type="NCBIfam" id="NF003219">
    <property type="entry name" value="PRK04191.1"/>
    <property type="match status" value="1"/>
</dbReference>
<feature type="region of interest" description="Disordered" evidence="7">
    <location>
        <begin position="207"/>
        <end position="227"/>
    </location>
</feature>
<dbReference type="CDD" id="cd02411">
    <property type="entry name" value="KH-II_30S_S3_arch"/>
    <property type="match status" value="1"/>
</dbReference>
<dbReference type="GO" id="GO:0022627">
    <property type="term" value="C:cytosolic small ribosomal subunit"/>
    <property type="evidence" value="ECO:0007669"/>
    <property type="project" value="UniProtKB-UniRule"/>
</dbReference>
<dbReference type="GO" id="GO:0006412">
    <property type="term" value="P:translation"/>
    <property type="evidence" value="ECO:0007669"/>
    <property type="project" value="UniProtKB-UniRule"/>
</dbReference>
<comment type="caution">
    <text evidence="9">The sequence shown here is derived from an EMBL/GenBank/DDBJ whole genome shotgun (WGS) entry which is preliminary data.</text>
</comment>
<comment type="similarity">
    <text evidence="1 6">Belongs to the universal ribosomal protein uS3 family.</text>
</comment>
<dbReference type="Gene3D" id="3.30.1140.32">
    <property type="entry name" value="Ribosomal protein S3, C-terminal domain"/>
    <property type="match status" value="1"/>
</dbReference>
<dbReference type="HAMAP" id="MF_01309_A">
    <property type="entry name" value="Ribosomal_uS3_A"/>
    <property type="match status" value="1"/>
</dbReference>